<dbReference type="PROSITE" id="PS50283">
    <property type="entry name" value="NA_SOLUT_SYMP_3"/>
    <property type="match status" value="1"/>
</dbReference>
<evidence type="ECO:0000256" key="4">
    <source>
        <dbReference type="ARBA" id="ARBA00022475"/>
    </source>
</evidence>
<protein>
    <recommendedName>
        <fullName evidence="16">Sodium-dependent multivitamin transporter</fullName>
    </recommendedName>
</protein>
<evidence type="ECO:0000256" key="9">
    <source>
        <dbReference type="ARBA" id="ARBA00023136"/>
    </source>
</evidence>
<feature type="compositionally biased region" description="Polar residues" evidence="12">
    <location>
        <begin position="654"/>
        <end position="674"/>
    </location>
</feature>
<dbReference type="PANTHER" id="PTHR42985:SF40">
    <property type="entry name" value="LD47995P-RELATED"/>
    <property type="match status" value="1"/>
</dbReference>
<evidence type="ECO:0000256" key="11">
    <source>
        <dbReference type="RuleBase" id="RU362091"/>
    </source>
</evidence>
<evidence type="ECO:0000256" key="12">
    <source>
        <dbReference type="SAM" id="MobiDB-lite"/>
    </source>
</evidence>
<feature type="transmembrane region" description="Helical" evidence="13">
    <location>
        <begin position="517"/>
        <end position="538"/>
    </location>
</feature>
<evidence type="ECO:0000256" key="3">
    <source>
        <dbReference type="ARBA" id="ARBA00022448"/>
    </source>
</evidence>
<dbReference type="GO" id="GO:0006814">
    <property type="term" value="P:sodium ion transport"/>
    <property type="evidence" value="ECO:0007669"/>
    <property type="project" value="UniProtKB-KW"/>
</dbReference>
<feature type="transmembrane region" description="Helical" evidence="13">
    <location>
        <begin position="414"/>
        <end position="436"/>
    </location>
</feature>
<dbReference type="EMBL" id="JARKHS020001130">
    <property type="protein sequence ID" value="KAK8788124.1"/>
    <property type="molecule type" value="Genomic_DNA"/>
</dbReference>
<feature type="transmembrane region" description="Helical" evidence="13">
    <location>
        <begin position="13"/>
        <end position="32"/>
    </location>
</feature>
<evidence type="ECO:0000256" key="8">
    <source>
        <dbReference type="ARBA" id="ARBA00023065"/>
    </source>
</evidence>
<dbReference type="Gene3D" id="1.20.1730.10">
    <property type="entry name" value="Sodium/glucose cotransporter"/>
    <property type="match status" value="1"/>
</dbReference>
<evidence type="ECO:0000256" key="1">
    <source>
        <dbReference type="ARBA" id="ARBA00004651"/>
    </source>
</evidence>
<keyword evidence="10" id="KW-0739">Sodium transport</keyword>
<evidence type="ECO:0000313" key="14">
    <source>
        <dbReference type="EMBL" id="KAK8788124.1"/>
    </source>
</evidence>
<keyword evidence="7" id="KW-0915">Sodium</keyword>
<evidence type="ECO:0000256" key="10">
    <source>
        <dbReference type="ARBA" id="ARBA00023201"/>
    </source>
</evidence>
<accession>A0AAQ4FLF0</accession>
<name>A0AAQ4FLF0_AMBAM</name>
<dbReference type="PANTHER" id="PTHR42985">
    <property type="entry name" value="SODIUM-COUPLED MONOCARBOXYLATE TRANSPORTER"/>
    <property type="match status" value="1"/>
</dbReference>
<gene>
    <name evidence="14" type="ORF">V5799_022099</name>
</gene>
<keyword evidence="4" id="KW-1003">Cell membrane</keyword>
<feature type="transmembrane region" description="Helical" evidence="13">
    <location>
        <begin position="156"/>
        <end position="178"/>
    </location>
</feature>
<keyword evidence="6 13" id="KW-1133">Transmembrane helix</keyword>
<feature type="transmembrane region" description="Helical" evidence="13">
    <location>
        <begin position="382"/>
        <end position="402"/>
    </location>
</feature>
<feature type="transmembrane region" description="Helical" evidence="13">
    <location>
        <begin position="442"/>
        <end position="461"/>
    </location>
</feature>
<dbReference type="InterPro" id="IPR001734">
    <property type="entry name" value="Na/solute_symporter"/>
</dbReference>
<sequence>MQANGPSAQSCDYVVFGCLTTVSLGIGLYLSLRRRSGLRSKDETFLGSRTIRTLPLALSMCASNVTASGLIAFTAHYYLYGFHTLWAIPAFVPAVLIVAFLFLPVLYELKVTSIFEYLRMRYGNGVGVASSVIYFGLSQAIGVTGLYSAAVAMSTMFGLSPVATTIALGTAGTIYTALGGLRSVVWADCVQALIMTSAPLIIIVKVVYDSSQSVHSLRSMDDFDIKANFFRTDMDITTDETVWAALFAAFPYQLLRLGLDQMITQRFLAARSLREARIVTFAGAGLLSVFYALSGLTALAIVYWYRDCDPVISGSISRYDQIVPYYINKSTSAIDGVRGLFMAGVVSASISTVSSIVNSHAAVLFVDIVSPNFHVSEKKSPLVVAALAAASGMVMTLLGLLVPYAGSAARFCISLYSAASGPFTGIVILAFLFPWANTKGTATAALGVFIIQICQMTGRFLSRIEPLKMNYSLERCPLNSTVGEATPSETIVGCFIWKRLVQLSDSAARRGEKFSTCWKLVSLAAPTAAAAAMASVVACTSQDAFLLYRLSPYWCCLLSAFSTVVLGLTFSLLCGKRDGSTEHALRLSNPAMLRFWRRIGLLRHLPLEDGYVAVIGRGYEESSFQPPPKQEKEADLSTNLKATKMHSPDHKPTNLLTSRSTARSEPTRPSTTPQMLEINIASKKLRGRSSHIKCGMRQH</sequence>
<dbReference type="NCBIfam" id="TIGR00813">
    <property type="entry name" value="sss"/>
    <property type="match status" value="1"/>
</dbReference>
<evidence type="ECO:0000256" key="6">
    <source>
        <dbReference type="ARBA" id="ARBA00022989"/>
    </source>
</evidence>
<keyword evidence="8" id="KW-0406">Ion transport</keyword>
<comment type="caution">
    <text evidence="14">The sequence shown here is derived from an EMBL/GenBank/DDBJ whole genome shotgun (WGS) entry which is preliminary data.</text>
</comment>
<keyword evidence="5 13" id="KW-0812">Transmembrane</keyword>
<feature type="transmembrane region" description="Helical" evidence="13">
    <location>
        <begin position="279"/>
        <end position="305"/>
    </location>
</feature>
<evidence type="ECO:0008006" key="16">
    <source>
        <dbReference type="Google" id="ProtNLM"/>
    </source>
</evidence>
<dbReference type="GO" id="GO:0005886">
    <property type="term" value="C:plasma membrane"/>
    <property type="evidence" value="ECO:0007669"/>
    <property type="project" value="UniProtKB-SubCell"/>
</dbReference>
<proteinExistence type="inferred from homology"/>
<dbReference type="AlphaFoldDB" id="A0AAQ4FLF0"/>
<feature type="region of interest" description="Disordered" evidence="12">
    <location>
        <begin position="642"/>
        <end position="675"/>
    </location>
</feature>
<evidence type="ECO:0000256" key="5">
    <source>
        <dbReference type="ARBA" id="ARBA00022692"/>
    </source>
</evidence>
<evidence type="ECO:0000256" key="2">
    <source>
        <dbReference type="ARBA" id="ARBA00006434"/>
    </source>
</evidence>
<comment type="similarity">
    <text evidence="2 11">Belongs to the sodium:solute symporter (SSF) (TC 2.A.21) family.</text>
</comment>
<dbReference type="InterPro" id="IPR038377">
    <property type="entry name" value="Na/Glc_symporter_sf"/>
</dbReference>
<evidence type="ECO:0000313" key="15">
    <source>
        <dbReference type="Proteomes" id="UP001321473"/>
    </source>
</evidence>
<organism evidence="14 15">
    <name type="scientific">Amblyomma americanum</name>
    <name type="common">Lone star tick</name>
    <dbReference type="NCBI Taxonomy" id="6943"/>
    <lineage>
        <taxon>Eukaryota</taxon>
        <taxon>Metazoa</taxon>
        <taxon>Ecdysozoa</taxon>
        <taxon>Arthropoda</taxon>
        <taxon>Chelicerata</taxon>
        <taxon>Arachnida</taxon>
        <taxon>Acari</taxon>
        <taxon>Parasitiformes</taxon>
        <taxon>Ixodida</taxon>
        <taxon>Ixodoidea</taxon>
        <taxon>Ixodidae</taxon>
        <taxon>Amblyomminae</taxon>
        <taxon>Amblyomma</taxon>
    </lineage>
</organism>
<evidence type="ECO:0000256" key="7">
    <source>
        <dbReference type="ARBA" id="ARBA00023053"/>
    </source>
</evidence>
<dbReference type="Pfam" id="PF00474">
    <property type="entry name" value="SSF"/>
    <property type="match status" value="1"/>
</dbReference>
<comment type="subcellular location">
    <subcellularLocation>
        <location evidence="1">Cell membrane</location>
        <topology evidence="1">Multi-pass membrane protein</topology>
    </subcellularLocation>
</comment>
<keyword evidence="9 13" id="KW-0472">Membrane</keyword>
<evidence type="ECO:0000256" key="13">
    <source>
        <dbReference type="SAM" id="Phobius"/>
    </source>
</evidence>
<feature type="transmembrane region" description="Helical" evidence="13">
    <location>
        <begin position="550"/>
        <end position="573"/>
    </location>
</feature>
<dbReference type="Proteomes" id="UP001321473">
    <property type="component" value="Unassembled WGS sequence"/>
</dbReference>
<feature type="transmembrane region" description="Helical" evidence="13">
    <location>
        <begin position="53"/>
        <end position="79"/>
    </location>
</feature>
<keyword evidence="3" id="KW-0813">Transport</keyword>
<dbReference type="InterPro" id="IPR051163">
    <property type="entry name" value="Sodium:Solute_Symporter_SSF"/>
</dbReference>
<feature type="transmembrane region" description="Helical" evidence="13">
    <location>
        <begin position="85"/>
        <end position="107"/>
    </location>
</feature>
<feature type="transmembrane region" description="Helical" evidence="13">
    <location>
        <begin position="128"/>
        <end position="150"/>
    </location>
</feature>
<reference evidence="14 15" key="1">
    <citation type="journal article" date="2023" name="Arcadia Sci">
        <title>De novo assembly of a long-read Amblyomma americanum tick genome.</title>
        <authorList>
            <person name="Chou S."/>
            <person name="Poskanzer K.E."/>
            <person name="Rollins M."/>
            <person name="Thuy-Boun P.S."/>
        </authorList>
    </citation>
    <scope>NUCLEOTIDE SEQUENCE [LARGE SCALE GENOMIC DNA]</scope>
    <source>
        <strain evidence="14">F_SG_1</strain>
        <tissue evidence="14">Salivary glands</tissue>
    </source>
</reference>
<keyword evidence="15" id="KW-1185">Reference proteome</keyword>
<dbReference type="GO" id="GO:0015293">
    <property type="term" value="F:symporter activity"/>
    <property type="evidence" value="ECO:0007669"/>
    <property type="project" value="TreeGrafter"/>
</dbReference>